<keyword evidence="2" id="KW-1003">Cell membrane</keyword>
<dbReference type="RefSeq" id="WP_318109310.1">
    <property type="nucleotide sequence ID" value="NZ_CP137573.1"/>
</dbReference>
<feature type="transmembrane region" description="Helical" evidence="6">
    <location>
        <begin position="134"/>
        <end position="152"/>
    </location>
</feature>
<organism evidence="8 9">
    <name type="scientific">Streptomyces solicathayae</name>
    <dbReference type="NCBI Taxonomy" id="3081768"/>
    <lineage>
        <taxon>Bacteria</taxon>
        <taxon>Bacillati</taxon>
        <taxon>Actinomycetota</taxon>
        <taxon>Actinomycetes</taxon>
        <taxon>Kitasatosporales</taxon>
        <taxon>Streptomycetaceae</taxon>
        <taxon>Streptomyces</taxon>
    </lineage>
</organism>
<evidence type="ECO:0000313" key="9">
    <source>
        <dbReference type="Proteomes" id="UP001301731"/>
    </source>
</evidence>
<dbReference type="InterPro" id="IPR010432">
    <property type="entry name" value="RDD"/>
</dbReference>
<feature type="transmembrane region" description="Helical" evidence="6">
    <location>
        <begin position="74"/>
        <end position="94"/>
    </location>
</feature>
<evidence type="ECO:0000256" key="4">
    <source>
        <dbReference type="ARBA" id="ARBA00022989"/>
    </source>
</evidence>
<evidence type="ECO:0000256" key="6">
    <source>
        <dbReference type="SAM" id="Phobius"/>
    </source>
</evidence>
<evidence type="ECO:0000256" key="1">
    <source>
        <dbReference type="ARBA" id="ARBA00004651"/>
    </source>
</evidence>
<dbReference type="EMBL" id="CP137573">
    <property type="protein sequence ID" value="WOX26331.1"/>
    <property type="molecule type" value="Genomic_DNA"/>
</dbReference>
<proteinExistence type="predicted"/>
<dbReference type="PANTHER" id="PTHR36115:SF4">
    <property type="entry name" value="MEMBRANE PROTEIN"/>
    <property type="match status" value="1"/>
</dbReference>
<reference evidence="8 9" key="1">
    <citation type="submission" date="2023-10" db="EMBL/GenBank/DDBJ databases">
        <title>The genome sequence of Streptomyces sp. HUAS YS2.</title>
        <authorList>
            <person name="Mo P."/>
        </authorList>
    </citation>
    <scope>NUCLEOTIDE SEQUENCE [LARGE SCALE GENOMIC DNA]</scope>
    <source>
        <strain evidence="8 9">HUAS YS2</strain>
    </source>
</reference>
<evidence type="ECO:0000259" key="7">
    <source>
        <dbReference type="Pfam" id="PF06271"/>
    </source>
</evidence>
<name>A0ABZ0M4H4_9ACTN</name>
<evidence type="ECO:0000256" key="5">
    <source>
        <dbReference type="ARBA" id="ARBA00023136"/>
    </source>
</evidence>
<feature type="transmembrane region" description="Helical" evidence="6">
    <location>
        <begin position="38"/>
        <end position="62"/>
    </location>
</feature>
<comment type="subcellular location">
    <subcellularLocation>
        <location evidence="1">Cell membrane</location>
        <topology evidence="1">Multi-pass membrane protein</topology>
    </subcellularLocation>
</comment>
<dbReference type="InterPro" id="IPR051791">
    <property type="entry name" value="Pra-immunoreactive"/>
</dbReference>
<keyword evidence="5 6" id="KW-0472">Membrane</keyword>
<evidence type="ECO:0000256" key="3">
    <source>
        <dbReference type="ARBA" id="ARBA00022692"/>
    </source>
</evidence>
<accession>A0ABZ0M4H4</accession>
<evidence type="ECO:0000256" key="2">
    <source>
        <dbReference type="ARBA" id="ARBA00022475"/>
    </source>
</evidence>
<sequence>MREIDLFNSMPSGGDLGRFQAASGARAGSPAGLMPRCAATAIDLVIGVAVILVPLVGLDRILTAAGVADGEAGVIWLATAALWVAAFFLLYSPLSVSRWGATPGKRALRLEVVRFETGERIGYGSAFARHLTNLAVTGIPVLCVANLSAINLSKDRRGMHDKAAGSAVIHRR</sequence>
<dbReference type="Pfam" id="PF06271">
    <property type="entry name" value="RDD"/>
    <property type="match status" value="1"/>
</dbReference>
<keyword evidence="4 6" id="KW-1133">Transmembrane helix</keyword>
<dbReference type="PANTHER" id="PTHR36115">
    <property type="entry name" value="PROLINE-RICH ANTIGEN HOMOLOG-RELATED"/>
    <property type="match status" value="1"/>
</dbReference>
<gene>
    <name evidence="8" type="ORF">R2D22_35100</name>
</gene>
<dbReference type="Proteomes" id="UP001301731">
    <property type="component" value="Chromosome"/>
</dbReference>
<keyword evidence="9" id="KW-1185">Reference proteome</keyword>
<feature type="domain" description="RDD" evidence="7">
    <location>
        <begin position="31"/>
        <end position="165"/>
    </location>
</feature>
<protein>
    <submittedName>
        <fullName evidence="8">RDD family protein</fullName>
    </submittedName>
</protein>
<keyword evidence="3 6" id="KW-0812">Transmembrane</keyword>
<evidence type="ECO:0000313" key="8">
    <source>
        <dbReference type="EMBL" id="WOX26331.1"/>
    </source>
</evidence>